<sequence>MIYGHACTAQSLFLYLYQEPSFLITRCPRNRVKSLIRHQQVYTELSGKQCARIRQGWRGLIIALHSKTQYREVRRVMRRSCG</sequence>
<gene>
    <name evidence="1" type="ORF">PHYPA_026358</name>
</gene>
<organism evidence="1">
    <name type="scientific">Physcomitrium patens</name>
    <name type="common">Spreading-leaved earth moss</name>
    <name type="synonym">Physcomitrella patens</name>
    <dbReference type="NCBI Taxonomy" id="3218"/>
    <lineage>
        <taxon>Eukaryota</taxon>
        <taxon>Viridiplantae</taxon>
        <taxon>Streptophyta</taxon>
        <taxon>Embryophyta</taxon>
        <taxon>Bryophyta</taxon>
        <taxon>Bryophytina</taxon>
        <taxon>Bryopsida</taxon>
        <taxon>Funariidae</taxon>
        <taxon>Funariales</taxon>
        <taxon>Funariaceae</taxon>
        <taxon>Physcomitrium</taxon>
    </lineage>
</organism>
<dbReference type="Proteomes" id="UP000006727">
    <property type="component" value="Chromosome 21"/>
</dbReference>
<keyword evidence="3" id="KW-1185">Reference proteome</keyword>
<dbReference type="Gramene" id="Pp3c21_18499V3.1">
    <property type="protein sequence ID" value="PAC:32914680.CDS.1"/>
    <property type="gene ID" value="Pp3c21_18499"/>
</dbReference>
<reference evidence="1 3" key="1">
    <citation type="journal article" date="2008" name="Science">
        <title>The Physcomitrella genome reveals evolutionary insights into the conquest of land by plants.</title>
        <authorList>
            <person name="Rensing S."/>
            <person name="Lang D."/>
            <person name="Zimmer A."/>
            <person name="Terry A."/>
            <person name="Salamov A."/>
            <person name="Shapiro H."/>
            <person name="Nishiyama T."/>
            <person name="Perroud P.-F."/>
            <person name="Lindquist E."/>
            <person name="Kamisugi Y."/>
            <person name="Tanahashi T."/>
            <person name="Sakakibara K."/>
            <person name="Fujita T."/>
            <person name="Oishi K."/>
            <person name="Shin-I T."/>
            <person name="Kuroki Y."/>
            <person name="Toyoda A."/>
            <person name="Suzuki Y."/>
            <person name="Hashimoto A."/>
            <person name="Yamaguchi K."/>
            <person name="Sugano A."/>
            <person name="Kohara Y."/>
            <person name="Fujiyama A."/>
            <person name="Anterola A."/>
            <person name="Aoki S."/>
            <person name="Ashton N."/>
            <person name="Barbazuk W.B."/>
            <person name="Barker E."/>
            <person name="Bennetzen J."/>
            <person name="Bezanilla M."/>
            <person name="Blankenship R."/>
            <person name="Cho S.H."/>
            <person name="Dutcher S."/>
            <person name="Estelle M."/>
            <person name="Fawcett J.A."/>
            <person name="Gundlach H."/>
            <person name="Hanada K."/>
            <person name="Heyl A."/>
            <person name="Hicks K.A."/>
            <person name="Hugh J."/>
            <person name="Lohr M."/>
            <person name="Mayer K."/>
            <person name="Melkozernov A."/>
            <person name="Murata T."/>
            <person name="Nelson D."/>
            <person name="Pils B."/>
            <person name="Prigge M."/>
            <person name="Reiss B."/>
            <person name="Renner T."/>
            <person name="Rombauts S."/>
            <person name="Rushton P."/>
            <person name="Sanderfoot A."/>
            <person name="Schween G."/>
            <person name="Shiu S.-H."/>
            <person name="Stueber K."/>
            <person name="Theodoulou F.L."/>
            <person name="Tu H."/>
            <person name="Van de Peer Y."/>
            <person name="Verrier P.J."/>
            <person name="Waters E."/>
            <person name="Wood A."/>
            <person name="Yang L."/>
            <person name="Cove D."/>
            <person name="Cuming A."/>
            <person name="Hasebe M."/>
            <person name="Lucas S."/>
            <person name="Mishler D.B."/>
            <person name="Reski R."/>
            <person name="Grigoriev I."/>
            <person name="Quatrano R.S."/>
            <person name="Boore J.L."/>
        </authorList>
    </citation>
    <scope>NUCLEOTIDE SEQUENCE [LARGE SCALE GENOMIC DNA]</scope>
    <source>
        <strain evidence="2 3">cv. Gransden 2004</strain>
    </source>
</reference>
<dbReference type="EMBL" id="ABEU02000021">
    <property type="protein sequence ID" value="PNR32232.1"/>
    <property type="molecule type" value="Genomic_DNA"/>
</dbReference>
<proteinExistence type="predicted"/>
<name>A0A2K1ISI5_PHYPA</name>
<dbReference type="EnsemblPlants" id="Pp3c21_18499V3.1">
    <property type="protein sequence ID" value="PAC:32914680.CDS.1"/>
    <property type="gene ID" value="Pp3c21_18499"/>
</dbReference>
<evidence type="ECO:0000313" key="1">
    <source>
        <dbReference type="EMBL" id="PNR32232.1"/>
    </source>
</evidence>
<reference evidence="2" key="3">
    <citation type="submission" date="2020-12" db="UniProtKB">
        <authorList>
            <consortium name="EnsemblPlants"/>
        </authorList>
    </citation>
    <scope>IDENTIFICATION</scope>
</reference>
<dbReference type="AlphaFoldDB" id="A0A2K1ISI5"/>
<protein>
    <submittedName>
        <fullName evidence="1 2">Uncharacterized protein</fullName>
    </submittedName>
</protein>
<reference evidence="1 3" key="2">
    <citation type="journal article" date="2018" name="Plant J.">
        <title>The Physcomitrella patens chromosome-scale assembly reveals moss genome structure and evolution.</title>
        <authorList>
            <person name="Lang D."/>
            <person name="Ullrich K.K."/>
            <person name="Murat F."/>
            <person name="Fuchs J."/>
            <person name="Jenkins J."/>
            <person name="Haas F.B."/>
            <person name="Piednoel M."/>
            <person name="Gundlach H."/>
            <person name="Van Bel M."/>
            <person name="Meyberg R."/>
            <person name="Vives C."/>
            <person name="Morata J."/>
            <person name="Symeonidi A."/>
            <person name="Hiss M."/>
            <person name="Muchero W."/>
            <person name="Kamisugi Y."/>
            <person name="Saleh O."/>
            <person name="Blanc G."/>
            <person name="Decker E.L."/>
            <person name="van Gessel N."/>
            <person name="Grimwood J."/>
            <person name="Hayes R.D."/>
            <person name="Graham S.W."/>
            <person name="Gunter L.E."/>
            <person name="McDaniel S.F."/>
            <person name="Hoernstein S.N.W."/>
            <person name="Larsson A."/>
            <person name="Li F.W."/>
            <person name="Perroud P.F."/>
            <person name="Phillips J."/>
            <person name="Ranjan P."/>
            <person name="Rokshar D.S."/>
            <person name="Rothfels C.J."/>
            <person name="Schneider L."/>
            <person name="Shu S."/>
            <person name="Stevenson D.W."/>
            <person name="Thummler F."/>
            <person name="Tillich M."/>
            <person name="Villarreal Aguilar J.C."/>
            <person name="Widiez T."/>
            <person name="Wong G.K."/>
            <person name="Wymore A."/>
            <person name="Zhang Y."/>
            <person name="Zimmer A.D."/>
            <person name="Quatrano R.S."/>
            <person name="Mayer K.F.X."/>
            <person name="Goodstein D."/>
            <person name="Casacuberta J.M."/>
            <person name="Vandepoele K."/>
            <person name="Reski R."/>
            <person name="Cuming A.C."/>
            <person name="Tuskan G.A."/>
            <person name="Maumus F."/>
            <person name="Salse J."/>
            <person name="Schmutz J."/>
            <person name="Rensing S.A."/>
        </authorList>
    </citation>
    <scope>NUCLEOTIDE SEQUENCE [LARGE SCALE GENOMIC DNA]</scope>
    <source>
        <strain evidence="2 3">cv. Gransden 2004</strain>
    </source>
</reference>
<accession>A0A2K1ISI5</accession>
<evidence type="ECO:0000313" key="3">
    <source>
        <dbReference type="Proteomes" id="UP000006727"/>
    </source>
</evidence>
<evidence type="ECO:0000313" key="2">
    <source>
        <dbReference type="EnsemblPlants" id="PAC:32914680.CDS.1"/>
    </source>
</evidence>
<dbReference type="InParanoid" id="A0A2K1ISI5"/>